<evidence type="ECO:0000259" key="9">
    <source>
        <dbReference type="PROSITE" id="PS50165"/>
    </source>
</evidence>
<dbReference type="PANTHER" id="PTHR30562">
    <property type="entry name" value="UVRC/OXIDOREDUCTASE"/>
    <property type="match status" value="1"/>
</dbReference>
<dbReference type="SUPFAM" id="SSF47781">
    <property type="entry name" value="RuvA domain 2-like"/>
    <property type="match status" value="1"/>
</dbReference>
<dbReference type="SUPFAM" id="SSF82771">
    <property type="entry name" value="GIY-YIG endonuclease"/>
    <property type="match status" value="1"/>
</dbReference>
<dbReference type="Pfam" id="PF22920">
    <property type="entry name" value="UvrC_RNaseH"/>
    <property type="match status" value="1"/>
</dbReference>
<evidence type="ECO:0000313" key="10">
    <source>
        <dbReference type="EMBL" id="KFC20926.1"/>
    </source>
</evidence>
<evidence type="ECO:0000256" key="5">
    <source>
        <dbReference type="ARBA" id="ARBA00023204"/>
    </source>
</evidence>
<dbReference type="Gene3D" id="3.40.1440.10">
    <property type="entry name" value="GIY-YIG endonuclease"/>
    <property type="match status" value="1"/>
</dbReference>
<dbReference type="HAMAP" id="MF_00203">
    <property type="entry name" value="UvrC"/>
    <property type="match status" value="1"/>
</dbReference>
<evidence type="ECO:0000256" key="1">
    <source>
        <dbReference type="ARBA" id="ARBA00022490"/>
    </source>
</evidence>
<evidence type="ECO:0000256" key="2">
    <source>
        <dbReference type="ARBA" id="ARBA00022763"/>
    </source>
</evidence>
<dbReference type="CDD" id="cd10434">
    <property type="entry name" value="GIY-YIG_UvrC_Cho"/>
    <property type="match status" value="1"/>
</dbReference>
<dbReference type="PANTHER" id="PTHR30562:SF1">
    <property type="entry name" value="UVRABC SYSTEM PROTEIN C"/>
    <property type="match status" value="1"/>
</dbReference>
<dbReference type="AlphaFoldDB" id="A0A085BEN1"/>
<keyword evidence="3 7" id="KW-0228">DNA excision</keyword>
<dbReference type="InterPro" id="IPR036876">
    <property type="entry name" value="UVR_dom_sf"/>
</dbReference>
<dbReference type="InterPro" id="IPR000305">
    <property type="entry name" value="GIY-YIG_endonuc"/>
</dbReference>
<sequence>MNPNLELQLKTLPSEPGVYRYYDKNDQLLYVGKAKHLNKRVLSYFNKNQNGYRTRIMVSKIHRLETTVVNSEYDALLLENNLIKAHQPFYNVMLKDDKTYPWICIKNEDFPRIFLTRTKIKDGSEYFGPYAKVKPARVLLDTIKNLYKIRTCNLNLAPSKIAEGKYRVCLEYHIKNCNGPCEDLESKEDYDEKVEAIRGIIKGDFRFAKKYLEERMFRFASNLEFEKAQMIKNNIESLENYQEKHTVVNPSIDDVDVFGMTSDETAAYVNYFKIRNGSIVQSFTTEIKKVLEESDEDMLEEALVEIRQKFDSTSKEILIPFHLGLEIPNVKLIVPKVGDKKRIVELSEKNAKEYRLEKLKQVQIIDPERHTNRIMAEMQKLLRMPVEPRHIEGFDNSNIQGTNPVSACVVFKDGKPSKADYRIFHPKTVVGPDDFKTMEEVIYRRYRRLLEEGEPLPQLILIDGGKGQLSSAVKSLKLLGLYGKITIVGIAKRLEEIYFPEDSIPLYIDKKAETLKILQRVRDEAHRFGVKHHRTRRTNSTIKSELEQIPGVGPKSIEMLLTKLKSVKRIKEADIVTLEEILGKVKAKVVWEFFNS</sequence>
<dbReference type="SMART" id="SM00465">
    <property type="entry name" value="GIYc"/>
    <property type="match status" value="1"/>
</dbReference>
<dbReference type="Gene3D" id="3.30.420.340">
    <property type="entry name" value="UvrC, RNAse H endonuclease domain"/>
    <property type="match status" value="1"/>
</dbReference>
<dbReference type="GO" id="GO:0009380">
    <property type="term" value="C:excinuclease repair complex"/>
    <property type="evidence" value="ECO:0007669"/>
    <property type="project" value="InterPro"/>
</dbReference>
<comment type="function">
    <text evidence="7">The UvrABC repair system catalyzes the recognition and processing of DNA lesions. UvrC both incises the 5' and 3' sides of the lesion. The N-terminal half is responsible for the 3' incision and the C-terminal half is responsible for the 5' incision.</text>
</comment>
<evidence type="ECO:0000256" key="3">
    <source>
        <dbReference type="ARBA" id="ARBA00022769"/>
    </source>
</evidence>
<evidence type="ECO:0000256" key="7">
    <source>
        <dbReference type="HAMAP-Rule" id="MF_00203"/>
    </source>
</evidence>
<gene>
    <name evidence="7" type="primary">uvrC</name>
    <name evidence="10" type="ORF">IO89_11875</name>
</gene>
<keyword evidence="1 7" id="KW-0963">Cytoplasm</keyword>
<reference evidence="10 11" key="1">
    <citation type="submission" date="2014-07" db="EMBL/GenBank/DDBJ databases">
        <title>Epilithonimonas lactis LMG 22401 Genome.</title>
        <authorList>
            <person name="Pipes S.E."/>
            <person name="Stropko S.J."/>
        </authorList>
    </citation>
    <scope>NUCLEOTIDE SEQUENCE [LARGE SCALE GENOMIC DNA]</scope>
    <source>
        <strain evidence="10 11">LMG 24401</strain>
    </source>
</reference>
<evidence type="ECO:0000256" key="6">
    <source>
        <dbReference type="ARBA" id="ARBA00023236"/>
    </source>
</evidence>
<dbReference type="SUPFAM" id="SSF46600">
    <property type="entry name" value="C-terminal UvrC-binding domain of UvrB"/>
    <property type="match status" value="1"/>
</dbReference>
<name>A0A085BEN1_9FLAO</name>
<comment type="similarity">
    <text evidence="7">Belongs to the UvrC family.</text>
</comment>
<dbReference type="OrthoDB" id="9804933at2"/>
<proteinExistence type="inferred from homology"/>
<dbReference type="InterPro" id="IPR001162">
    <property type="entry name" value="UvrC_RNase_H_dom"/>
</dbReference>
<evidence type="ECO:0000313" key="11">
    <source>
        <dbReference type="Proteomes" id="UP000028623"/>
    </source>
</evidence>
<keyword evidence="2 7" id="KW-0227">DNA damage</keyword>
<dbReference type="InterPro" id="IPR035901">
    <property type="entry name" value="GIY-YIG_endonuc_sf"/>
</dbReference>
<dbReference type="Gene3D" id="1.10.150.20">
    <property type="entry name" value="5' to 3' exonuclease, C-terminal subdomain"/>
    <property type="match status" value="1"/>
</dbReference>
<dbReference type="Pfam" id="PF01541">
    <property type="entry name" value="GIY-YIG"/>
    <property type="match status" value="1"/>
</dbReference>
<dbReference type="eggNOG" id="COG0322">
    <property type="taxonomic scope" value="Bacteria"/>
</dbReference>
<dbReference type="GO" id="GO:0009381">
    <property type="term" value="F:excinuclease ABC activity"/>
    <property type="evidence" value="ECO:0007669"/>
    <property type="project" value="UniProtKB-UniRule"/>
</dbReference>
<comment type="caution">
    <text evidence="10">The sequence shown here is derived from an EMBL/GenBank/DDBJ whole genome shotgun (WGS) entry which is preliminary data.</text>
</comment>
<dbReference type="InterPro" id="IPR004791">
    <property type="entry name" value="UvrC"/>
</dbReference>
<comment type="subunit">
    <text evidence="7">Interacts with UvrB in an incision complex.</text>
</comment>
<feature type="domain" description="UvrC family homology region profile" evidence="9">
    <location>
        <begin position="262"/>
        <end position="472"/>
    </location>
</feature>
<dbReference type="Proteomes" id="UP000028623">
    <property type="component" value="Unassembled WGS sequence"/>
</dbReference>
<keyword evidence="4 7" id="KW-0267">Excision nuclease</keyword>
<dbReference type="GO" id="GO:0009432">
    <property type="term" value="P:SOS response"/>
    <property type="evidence" value="ECO:0007669"/>
    <property type="project" value="UniProtKB-UniRule"/>
</dbReference>
<organism evidence="10 11">
    <name type="scientific">Epilithonimonas lactis</name>
    <dbReference type="NCBI Taxonomy" id="421072"/>
    <lineage>
        <taxon>Bacteria</taxon>
        <taxon>Pseudomonadati</taxon>
        <taxon>Bacteroidota</taxon>
        <taxon>Flavobacteriia</taxon>
        <taxon>Flavobacteriales</taxon>
        <taxon>Weeksellaceae</taxon>
        <taxon>Chryseobacterium group</taxon>
        <taxon>Epilithonimonas</taxon>
    </lineage>
</organism>
<dbReference type="RefSeq" id="WP_034976566.1">
    <property type="nucleotide sequence ID" value="NZ_FOFI01000001.1"/>
</dbReference>
<dbReference type="GO" id="GO:0003677">
    <property type="term" value="F:DNA binding"/>
    <property type="evidence" value="ECO:0007669"/>
    <property type="project" value="UniProtKB-UniRule"/>
</dbReference>
<keyword evidence="11" id="KW-1185">Reference proteome</keyword>
<dbReference type="PROSITE" id="PS50165">
    <property type="entry name" value="UVRC"/>
    <property type="match status" value="1"/>
</dbReference>
<dbReference type="NCBIfam" id="TIGR00194">
    <property type="entry name" value="uvrC"/>
    <property type="match status" value="1"/>
</dbReference>
<accession>A0A085BEN1</accession>
<protein>
    <recommendedName>
        <fullName evidence="7">UvrABC system protein C</fullName>
        <shortName evidence="7">Protein UvrC</shortName>
    </recommendedName>
    <alternativeName>
        <fullName evidence="7">Excinuclease ABC subunit C</fullName>
    </alternativeName>
</protein>
<dbReference type="PROSITE" id="PS50164">
    <property type="entry name" value="GIY_YIG"/>
    <property type="match status" value="1"/>
</dbReference>
<feature type="domain" description="GIY-YIG" evidence="8">
    <location>
        <begin position="14"/>
        <end position="92"/>
    </location>
</feature>
<keyword evidence="5 7" id="KW-0234">DNA repair</keyword>
<dbReference type="InterPro" id="IPR050066">
    <property type="entry name" value="UvrABC_protein_C"/>
</dbReference>
<dbReference type="InterPro" id="IPR010994">
    <property type="entry name" value="RuvA_2-like"/>
</dbReference>
<dbReference type="STRING" id="421072.SAMN04488097_0254"/>
<dbReference type="InterPro" id="IPR047296">
    <property type="entry name" value="GIY-YIG_UvrC_Cho"/>
</dbReference>
<keyword evidence="6 7" id="KW-0742">SOS response</keyword>
<evidence type="ECO:0000259" key="8">
    <source>
        <dbReference type="PROSITE" id="PS50164"/>
    </source>
</evidence>
<evidence type="ECO:0000256" key="4">
    <source>
        <dbReference type="ARBA" id="ARBA00022881"/>
    </source>
</evidence>
<dbReference type="EMBL" id="JPLY01000004">
    <property type="protein sequence ID" value="KFC20926.1"/>
    <property type="molecule type" value="Genomic_DNA"/>
</dbReference>
<dbReference type="GO" id="GO:0005737">
    <property type="term" value="C:cytoplasm"/>
    <property type="evidence" value="ECO:0007669"/>
    <property type="project" value="UniProtKB-SubCell"/>
</dbReference>
<comment type="subcellular location">
    <subcellularLocation>
        <location evidence="7">Cytoplasm</location>
    </subcellularLocation>
</comment>
<dbReference type="InterPro" id="IPR038476">
    <property type="entry name" value="UvrC_RNase_H_dom_sf"/>
</dbReference>
<dbReference type="GO" id="GO:0006289">
    <property type="term" value="P:nucleotide-excision repair"/>
    <property type="evidence" value="ECO:0007669"/>
    <property type="project" value="UniProtKB-UniRule"/>
</dbReference>
<dbReference type="Pfam" id="PF08459">
    <property type="entry name" value="UvrC_RNaseH_dom"/>
    <property type="match status" value="1"/>
</dbReference>
<dbReference type="FunFam" id="3.40.1440.10:FF:000001">
    <property type="entry name" value="UvrABC system protein C"/>
    <property type="match status" value="1"/>
</dbReference>